<accession>A0AAV1NJ28</accession>
<sequence>MALLRDVGAYGIYLTKSHRRLAAQQGDGDRSLLGYTDRLQSRNVICLDGTSLSSCWLQGF</sequence>
<comment type="caution">
    <text evidence="1">The sequence shown here is derived from an EMBL/GenBank/DDBJ whole genome shotgun (WGS) entry which is preliminary data.</text>
</comment>
<dbReference type="EMBL" id="CAWUFR010000038">
    <property type="protein sequence ID" value="CAK6959168.1"/>
    <property type="molecule type" value="Genomic_DNA"/>
</dbReference>
<proteinExistence type="predicted"/>
<dbReference type="AlphaFoldDB" id="A0AAV1NJ28"/>
<keyword evidence="2" id="KW-1185">Reference proteome</keyword>
<protein>
    <submittedName>
        <fullName evidence="1">Uncharacterized protein</fullName>
    </submittedName>
</protein>
<evidence type="ECO:0000313" key="2">
    <source>
        <dbReference type="Proteomes" id="UP001314229"/>
    </source>
</evidence>
<organism evidence="1 2">
    <name type="scientific">Scomber scombrus</name>
    <name type="common">Atlantic mackerel</name>
    <name type="synonym">Scomber vernalis</name>
    <dbReference type="NCBI Taxonomy" id="13677"/>
    <lineage>
        <taxon>Eukaryota</taxon>
        <taxon>Metazoa</taxon>
        <taxon>Chordata</taxon>
        <taxon>Craniata</taxon>
        <taxon>Vertebrata</taxon>
        <taxon>Euteleostomi</taxon>
        <taxon>Actinopterygii</taxon>
        <taxon>Neopterygii</taxon>
        <taxon>Teleostei</taxon>
        <taxon>Neoteleostei</taxon>
        <taxon>Acanthomorphata</taxon>
        <taxon>Pelagiaria</taxon>
        <taxon>Scombriformes</taxon>
        <taxon>Scombridae</taxon>
        <taxon>Scomber</taxon>
    </lineage>
</organism>
<dbReference type="Proteomes" id="UP001314229">
    <property type="component" value="Unassembled WGS sequence"/>
</dbReference>
<gene>
    <name evidence="1" type="ORF">FSCOSCO3_A024501</name>
</gene>
<name>A0AAV1NJ28_SCOSC</name>
<evidence type="ECO:0000313" key="1">
    <source>
        <dbReference type="EMBL" id="CAK6959168.1"/>
    </source>
</evidence>
<reference evidence="1 2" key="1">
    <citation type="submission" date="2024-01" db="EMBL/GenBank/DDBJ databases">
        <authorList>
            <person name="Alioto T."/>
            <person name="Alioto T."/>
            <person name="Gomez Garrido J."/>
        </authorList>
    </citation>
    <scope>NUCLEOTIDE SEQUENCE [LARGE SCALE GENOMIC DNA]</scope>
</reference>